<feature type="chain" id="PRO_5033015771" description="Protein kinase domain-containing protein" evidence="14">
    <location>
        <begin position="17"/>
        <end position="716"/>
    </location>
</feature>
<feature type="signal peptide" evidence="14">
    <location>
        <begin position="1"/>
        <end position="16"/>
    </location>
</feature>
<evidence type="ECO:0000256" key="10">
    <source>
        <dbReference type="ARBA" id="ARBA00023136"/>
    </source>
</evidence>
<reference evidence="16" key="1">
    <citation type="submission" date="2019-11" db="EMBL/GenBank/DDBJ databases">
        <authorList>
            <person name="Liu Y."/>
            <person name="Hou J."/>
            <person name="Li T.-Q."/>
            <person name="Guan C.-H."/>
            <person name="Wu X."/>
            <person name="Wu H.-Z."/>
            <person name="Ling F."/>
            <person name="Zhang R."/>
            <person name="Shi X.-G."/>
            <person name="Ren J.-P."/>
            <person name="Chen E.-F."/>
            <person name="Sun J.-M."/>
        </authorList>
    </citation>
    <scope>NUCLEOTIDE SEQUENCE</scope>
    <source>
        <strain evidence="16">Adult_tree_wgs_1</strain>
        <tissue evidence="16">Leaves</tissue>
    </source>
</reference>
<dbReference type="InterPro" id="IPR017441">
    <property type="entry name" value="Protein_kinase_ATP_BS"/>
</dbReference>
<evidence type="ECO:0000259" key="15">
    <source>
        <dbReference type="PROSITE" id="PS50011"/>
    </source>
</evidence>
<evidence type="ECO:0000256" key="13">
    <source>
        <dbReference type="SAM" id="Phobius"/>
    </source>
</evidence>
<evidence type="ECO:0000256" key="7">
    <source>
        <dbReference type="ARBA" id="ARBA00022777"/>
    </source>
</evidence>
<evidence type="ECO:0000256" key="14">
    <source>
        <dbReference type="SAM" id="SignalP"/>
    </source>
</evidence>
<keyword evidence="6 12" id="KW-0547">Nucleotide-binding</keyword>
<keyword evidence="10 13" id="KW-0472">Membrane</keyword>
<feature type="domain" description="Protein kinase" evidence="15">
    <location>
        <begin position="291"/>
        <end position="576"/>
    </location>
</feature>
<dbReference type="GO" id="GO:0005524">
    <property type="term" value="F:ATP binding"/>
    <property type="evidence" value="ECO:0007669"/>
    <property type="project" value="UniProtKB-UniRule"/>
</dbReference>
<dbReference type="InterPro" id="IPR011009">
    <property type="entry name" value="Kinase-like_dom_sf"/>
</dbReference>
<evidence type="ECO:0000256" key="5">
    <source>
        <dbReference type="ARBA" id="ARBA00022729"/>
    </source>
</evidence>
<keyword evidence="2" id="KW-0723">Serine/threonine-protein kinase</keyword>
<dbReference type="PROSITE" id="PS50011">
    <property type="entry name" value="PROTEIN_KINASE_DOM"/>
    <property type="match status" value="1"/>
</dbReference>
<keyword evidence="8 12" id="KW-0067">ATP-binding</keyword>
<dbReference type="Pfam" id="PF00069">
    <property type="entry name" value="Pkinase"/>
    <property type="match status" value="1"/>
</dbReference>
<keyword evidence="4 13" id="KW-0812">Transmembrane</keyword>
<keyword evidence="17" id="KW-1185">Reference proteome</keyword>
<dbReference type="Pfam" id="PF13947">
    <property type="entry name" value="GUB_WAK_bind"/>
    <property type="match status" value="1"/>
</dbReference>
<dbReference type="PROSITE" id="PS00108">
    <property type="entry name" value="PROTEIN_KINASE_ST"/>
    <property type="match status" value="1"/>
</dbReference>
<evidence type="ECO:0000256" key="8">
    <source>
        <dbReference type="ARBA" id="ARBA00022840"/>
    </source>
</evidence>
<organism evidence="16 17">
    <name type="scientific">Rhododendron simsii</name>
    <name type="common">Sims's rhododendron</name>
    <dbReference type="NCBI Taxonomy" id="118357"/>
    <lineage>
        <taxon>Eukaryota</taxon>
        <taxon>Viridiplantae</taxon>
        <taxon>Streptophyta</taxon>
        <taxon>Embryophyta</taxon>
        <taxon>Tracheophyta</taxon>
        <taxon>Spermatophyta</taxon>
        <taxon>Magnoliopsida</taxon>
        <taxon>eudicotyledons</taxon>
        <taxon>Gunneridae</taxon>
        <taxon>Pentapetalae</taxon>
        <taxon>asterids</taxon>
        <taxon>Ericales</taxon>
        <taxon>Ericaceae</taxon>
        <taxon>Ericoideae</taxon>
        <taxon>Rhodoreae</taxon>
        <taxon>Rhododendron</taxon>
    </lineage>
</organism>
<sequence>MSIFFILFFLKHLSTSQLDDCTPARAAPCSKHGPTIRFPFRLMDNQPPQCGFPGFDLSCSPNTGATLLNLPYSVEVLVTSIDYESQMIHIKDPNSCFPQQLQNLSLSTTPFQFADSVYNLSVFGCPSMRPVVSFEAYWPTRAACLSRDGHEVYVESSGMIAYSASMISCRKMYNILSVPHEAFDQTADLQLKWLQPVCGKCEAKGKFCGLKSNSTTDEIECFGDLNPLKKGDLVIAGVTLLLLVILIAMYWFHRQKKIKRNDHLKIERFLEDYRALKPARYTYADIKKITNQFKDKVGQGGYGTVYKGQLSNDVHVAVKILNNTEGNGEEFIKEVGIIGTIHHVNVVCLVGYCADGFRRALIYEFLPNDSLEKFAISDRGKHFLGWKKLLEIAMGIAKGIEYLHQGCDQQILHFDIKPHNILLDENLNPKITDFGLAKLCSKEKSVASMTTARGTLGYIAPEVFSRNFGNVSYKSDIYSFGMLLLEMAGGKKNFDVMVNSANQIYFPEWIYNCLDSGEELRIRIQDHGDAKIAKKLAIVGLWCIQWYPVDRPSMHGVIQMLEGDGDTLIKPPNPFASSNPPMVRGQSSGRPLNNELEPIIESERVSTNRTSSIQAKPFIDAISMEAMPAFGYAPQRFPGPVLGQAYWAGTVIGLRQTPALAENYLRERVYCRPVEACNEGGLWSNCRGHELRYGIASPAKGLHPAENETQNPYTEQ</sequence>
<dbReference type="Proteomes" id="UP000626092">
    <property type="component" value="Unassembled WGS sequence"/>
</dbReference>
<dbReference type="AlphaFoldDB" id="A0A834LUJ2"/>
<evidence type="ECO:0000313" key="16">
    <source>
        <dbReference type="EMBL" id="KAF7148574.1"/>
    </source>
</evidence>
<evidence type="ECO:0000256" key="6">
    <source>
        <dbReference type="ARBA" id="ARBA00022741"/>
    </source>
</evidence>
<evidence type="ECO:0000256" key="2">
    <source>
        <dbReference type="ARBA" id="ARBA00022527"/>
    </source>
</evidence>
<evidence type="ECO:0000256" key="1">
    <source>
        <dbReference type="ARBA" id="ARBA00004479"/>
    </source>
</evidence>
<evidence type="ECO:0000256" key="9">
    <source>
        <dbReference type="ARBA" id="ARBA00022989"/>
    </source>
</evidence>
<dbReference type="FunFam" id="1.10.510.10:FF:000590">
    <property type="entry name" value="PR5-like receptor kinase"/>
    <property type="match status" value="1"/>
</dbReference>
<evidence type="ECO:0000256" key="11">
    <source>
        <dbReference type="ARBA" id="ARBA00023180"/>
    </source>
</evidence>
<dbReference type="GO" id="GO:0030247">
    <property type="term" value="F:polysaccharide binding"/>
    <property type="evidence" value="ECO:0007669"/>
    <property type="project" value="InterPro"/>
</dbReference>
<accession>A0A834LUJ2</accession>
<gene>
    <name evidence="16" type="ORF">RHSIM_Rhsim03G0205900</name>
</gene>
<keyword evidence="11" id="KW-0325">Glycoprotein</keyword>
<comment type="subcellular location">
    <subcellularLocation>
        <location evidence="1">Membrane</location>
        <topology evidence="1">Single-pass type I membrane protein</topology>
    </subcellularLocation>
</comment>
<dbReference type="PROSITE" id="PS00107">
    <property type="entry name" value="PROTEIN_KINASE_ATP"/>
    <property type="match status" value="1"/>
</dbReference>
<name>A0A834LUJ2_RHOSS</name>
<proteinExistence type="predicted"/>
<dbReference type="InterPro" id="IPR025287">
    <property type="entry name" value="WAK_GUB"/>
</dbReference>
<protein>
    <recommendedName>
        <fullName evidence="15">Protein kinase domain-containing protein</fullName>
    </recommendedName>
</protein>
<dbReference type="PANTHER" id="PTHR27009">
    <property type="entry name" value="RUST RESISTANCE KINASE LR10-RELATED"/>
    <property type="match status" value="1"/>
</dbReference>
<comment type="caution">
    <text evidence="16">The sequence shown here is derived from an EMBL/GenBank/DDBJ whole genome shotgun (WGS) entry which is preliminary data.</text>
</comment>
<evidence type="ECO:0000256" key="12">
    <source>
        <dbReference type="PROSITE-ProRule" id="PRU10141"/>
    </source>
</evidence>
<dbReference type="SMART" id="SM00220">
    <property type="entry name" value="S_TKc"/>
    <property type="match status" value="1"/>
</dbReference>
<evidence type="ECO:0000256" key="4">
    <source>
        <dbReference type="ARBA" id="ARBA00022692"/>
    </source>
</evidence>
<dbReference type="Gene3D" id="3.30.200.20">
    <property type="entry name" value="Phosphorylase Kinase, domain 1"/>
    <property type="match status" value="1"/>
</dbReference>
<dbReference type="InterPro" id="IPR000719">
    <property type="entry name" value="Prot_kinase_dom"/>
</dbReference>
<dbReference type="InterPro" id="IPR008271">
    <property type="entry name" value="Ser/Thr_kinase_AS"/>
</dbReference>
<keyword evidence="9 13" id="KW-1133">Transmembrane helix</keyword>
<dbReference type="OrthoDB" id="547665at2759"/>
<dbReference type="InterPro" id="IPR045874">
    <property type="entry name" value="LRK10/LRL21-25-like"/>
</dbReference>
<feature type="binding site" evidence="12">
    <location>
        <position position="319"/>
    </location>
    <ligand>
        <name>ATP</name>
        <dbReference type="ChEBI" id="CHEBI:30616"/>
    </ligand>
</feature>
<keyword evidence="7" id="KW-0418">Kinase</keyword>
<dbReference type="FunFam" id="3.30.200.20:FF:000178">
    <property type="entry name" value="serine/threonine-protein kinase PBS1-like"/>
    <property type="match status" value="1"/>
</dbReference>
<evidence type="ECO:0000313" key="17">
    <source>
        <dbReference type="Proteomes" id="UP000626092"/>
    </source>
</evidence>
<evidence type="ECO:0000256" key="3">
    <source>
        <dbReference type="ARBA" id="ARBA00022679"/>
    </source>
</evidence>
<dbReference type="Gene3D" id="1.10.510.10">
    <property type="entry name" value="Transferase(Phosphotransferase) domain 1"/>
    <property type="match status" value="1"/>
</dbReference>
<dbReference type="SUPFAM" id="SSF56112">
    <property type="entry name" value="Protein kinase-like (PK-like)"/>
    <property type="match status" value="1"/>
</dbReference>
<dbReference type="GO" id="GO:0016020">
    <property type="term" value="C:membrane"/>
    <property type="evidence" value="ECO:0007669"/>
    <property type="project" value="UniProtKB-SubCell"/>
</dbReference>
<keyword evidence="5 14" id="KW-0732">Signal</keyword>
<keyword evidence="3" id="KW-0808">Transferase</keyword>
<feature type="transmembrane region" description="Helical" evidence="13">
    <location>
        <begin position="233"/>
        <end position="252"/>
    </location>
</feature>
<dbReference type="EMBL" id="WJXA01000003">
    <property type="protein sequence ID" value="KAF7148574.1"/>
    <property type="molecule type" value="Genomic_DNA"/>
</dbReference>
<dbReference type="GO" id="GO:0004674">
    <property type="term" value="F:protein serine/threonine kinase activity"/>
    <property type="evidence" value="ECO:0007669"/>
    <property type="project" value="UniProtKB-KW"/>
</dbReference>